<dbReference type="GO" id="GO:0048015">
    <property type="term" value="P:phosphatidylinositol-mediated signaling"/>
    <property type="evidence" value="ECO:0007669"/>
    <property type="project" value="TreeGrafter"/>
</dbReference>
<proteinExistence type="predicted"/>
<dbReference type="SUPFAM" id="SSF51695">
    <property type="entry name" value="PLC-like phosphodiesterases"/>
    <property type="match status" value="1"/>
</dbReference>
<dbReference type="GO" id="GO:0051209">
    <property type="term" value="P:release of sequestered calcium ion into cytosol"/>
    <property type="evidence" value="ECO:0007669"/>
    <property type="project" value="TreeGrafter"/>
</dbReference>
<dbReference type="InterPro" id="IPR017946">
    <property type="entry name" value="PLC-like_Pdiesterase_TIM-brl"/>
</dbReference>
<evidence type="ECO:0000313" key="3">
    <source>
        <dbReference type="EMBL" id="QHT97494.1"/>
    </source>
</evidence>
<dbReference type="SMART" id="SM00148">
    <property type="entry name" value="PLCXc"/>
    <property type="match status" value="1"/>
</dbReference>
<dbReference type="InterPro" id="IPR000909">
    <property type="entry name" value="PLipase_C_PInositol-sp_X_dom"/>
</dbReference>
<organism evidence="3">
    <name type="scientific">viral metagenome</name>
    <dbReference type="NCBI Taxonomy" id="1070528"/>
    <lineage>
        <taxon>unclassified sequences</taxon>
        <taxon>metagenomes</taxon>
        <taxon>organismal metagenomes</taxon>
    </lineage>
</organism>
<evidence type="ECO:0000259" key="2">
    <source>
        <dbReference type="PROSITE" id="PS50008"/>
    </source>
</evidence>
<feature type="domain" description="PI-PLC Y-box" evidence="2">
    <location>
        <begin position="278"/>
        <end position="374"/>
    </location>
</feature>
<dbReference type="AlphaFoldDB" id="A0A6C0IW04"/>
<dbReference type="InterPro" id="IPR001192">
    <property type="entry name" value="PI-PLC_fam"/>
</dbReference>
<evidence type="ECO:0000256" key="1">
    <source>
        <dbReference type="SAM" id="Phobius"/>
    </source>
</evidence>
<dbReference type="PROSITE" id="PS50008">
    <property type="entry name" value="PIPLC_Y_DOMAIN"/>
    <property type="match status" value="1"/>
</dbReference>
<feature type="transmembrane region" description="Helical" evidence="1">
    <location>
        <begin position="51"/>
        <end position="71"/>
    </location>
</feature>
<dbReference type="Gene3D" id="3.20.20.190">
    <property type="entry name" value="Phosphatidylinositol (PI) phosphodiesterase"/>
    <property type="match status" value="1"/>
</dbReference>
<dbReference type="GO" id="GO:0006629">
    <property type="term" value="P:lipid metabolic process"/>
    <property type="evidence" value="ECO:0007669"/>
    <property type="project" value="InterPro"/>
</dbReference>
<keyword evidence="1" id="KW-0472">Membrane</keyword>
<dbReference type="PANTHER" id="PTHR10336">
    <property type="entry name" value="PHOSPHOINOSITIDE-SPECIFIC PHOSPHOLIPASE C FAMILY PROTEIN"/>
    <property type="match status" value="1"/>
</dbReference>
<dbReference type="Pfam" id="PF00387">
    <property type="entry name" value="PI-PLC-Y"/>
    <property type="match status" value="1"/>
</dbReference>
<accession>A0A6C0IW04</accession>
<keyword evidence="1" id="KW-0812">Transmembrane</keyword>
<dbReference type="PROSITE" id="PS50007">
    <property type="entry name" value="PIPLC_X_DOMAIN"/>
    <property type="match status" value="1"/>
</dbReference>
<reference evidence="3" key="1">
    <citation type="journal article" date="2020" name="Nature">
        <title>Giant virus diversity and host interactions through global metagenomics.</title>
        <authorList>
            <person name="Schulz F."/>
            <person name="Roux S."/>
            <person name="Paez-Espino D."/>
            <person name="Jungbluth S."/>
            <person name="Walsh D.A."/>
            <person name="Denef V.J."/>
            <person name="McMahon K.D."/>
            <person name="Konstantinidis K.T."/>
            <person name="Eloe-Fadrosh E.A."/>
            <person name="Kyrpides N.C."/>
            <person name="Woyke T."/>
        </authorList>
    </citation>
    <scope>NUCLEOTIDE SEQUENCE</scope>
    <source>
        <strain evidence="3">GVMAG-M-3300025138-11</strain>
    </source>
</reference>
<dbReference type="InterPro" id="IPR001711">
    <property type="entry name" value="PLipase_C_Pinositol-sp_Y"/>
</dbReference>
<protein>
    <recommendedName>
        <fullName evidence="2">PI-PLC Y-box domain-containing protein</fullName>
    </recommendedName>
</protein>
<name>A0A6C0IW04_9ZZZZ</name>
<dbReference type="PANTHER" id="PTHR10336:SF82">
    <property type="entry name" value="PHOSPHOINOSITIDE PHOSPHOLIPASE C"/>
    <property type="match status" value="1"/>
</dbReference>
<dbReference type="GO" id="GO:0004435">
    <property type="term" value="F:phosphatidylinositol-4,5-bisphosphate phospholipase C activity"/>
    <property type="evidence" value="ECO:0007669"/>
    <property type="project" value="InterPro"/>
</dbReference>
<sequence length="406" mass="47648">MESGNIKTTLKNIYNKILGSSHFKTIQNSSTIDKITKTSNRVKNQIVEKKHIILVSFTILLLILIYLIFLFRRVPRYLSGMKKYDKFMNLRPLDSFTKLINSNYRLCDFYIASSYKSYLPCTNYYDYSSTSAIREALKYGARYIDLDVYNKTFDQCTTPLVCNGKEVGNWHYTSTITFDECCKVISETAFSNLVKCPTDPLFININLHVNENIITINKIASIVKHYFEHKLLPLKYSHQGTNPDFTKGINLATTPIQKFINKVIIICNDQFKNTHLDEIVNLSPKNVGNLRDLAFSNVKNSYDSEELIEYNKKHFTRVIIDKQNRNKKNFNYNIPWYFGCQFICMDYFRQDDYMISYIKKFSKSSFVLKPYKLRYHPTYIEPPKKQIPEVSFAPKKVTTPYYSITY</sequence>
<dbReference type="EMBL" id="MN740278">
    <property type="protein sequence ID" value="QHT97494.1"/>
    <property type="molecule type" value="Genomic_DNA"/>
</dbReference>
<keyword evidence="1" id="KW-1133">Transmembrane helix</keyword>
<dbReference type="Pfam" id="PF00388">
    <property type="entry name" value="PI-PLC-X"/>
    <property type="match status" value="1"/>
</dbReference>